<keyword evidence="3" id="KW-1185">Reference proteome</keyword>
<reference evidence="3" key="1">
    <citation type="journal article" date="2013" name="Nature">
        <title>Pan genome of the phytoplankton Emiliania underpins its global distribution.</title>
        <authorList>
            <person name="Read B.A."/>
            <person name="Kegel J."/>
            <person name="Klute M.J."/>
            <person name="Kuo A."/>
            <person name="Lefebvre S.C."/>
            <person name="Maumus F."/>
            <person name="Mayer C."/>
            <person name="Miller J."/>
            <person name="Monier A."/>
            <person name="Salamov A."/>
            <person name="Young J."/>
            <person name="Aguilar M."/>
            <person name="Claverie J.M."/>
            <person name="Frickenhaus S."/>
            <person name="Gonzalez K."/>
            <person name="Herman E.K."/>
            <person name="Lin Y.C."/>
            <person name="Napier J."/>
            <person name="Ogata H."/>
            <person name="Sarno A.F."/>
            <person name="Shmutz J."/>
            <person name="Schroeder D."/>
            <person name="de Vargas C."/>
            <person name="Verret F."/>
            <person name="von Dassow P."/>
            <person name="Valentin K."/>
            <person name="Van de Peer Y."/>
            <person name="Wheeler G."/>
            <person name="Dacks J.B."/>
            <person name="Delwiche C.F."/>
            <person name="Dyhrman S.T."/>
            <person name="Glockner G."/>
            <person name="John U."/>
            <person name="Richards T."/>
            <person name="Worden A.Z."/>
            <person name="Zhang X."/>
            <person name="Grigoriev I.V."/>
            <person name="Allen A.E."/>
            <person name="Bidle K."/>
            <person name="Borodovsky M."/>
            <person name="Bowler C."/>
            <person name="Brownlee C."/>
            <person name="Cock J.M."/>
            <person name="Elias M."/>
            <person name="Gladyshev V.N."/>
            <person name="Groth M."/>
            <person name="Guda C."/>
            <person name="Hadaegh A."/>
            <person name="Iglesias-Rodriguez M.D."/>
            <person name="Jenkins J."/>
            <person name="Jones B.M."/>
            <person name="Lawson T."/>
            <person name="Leese F."/>
            <person name="Lindquist E."/>
            <person name="Lobanov A."/>
            <person name="Lomsadze A."/>
            <person name="Malik S.B."/>
            <person name="Marsh M.E."/>
            <person name="Mackinder L."/>
            <person name="Mock T."/>
            <person name="Mueller-Roeber B."/>
            <person name="Pagarete A."/>
            <person name="Parker M."/>
            <person name="Probert I."/>
            <person name="Quesneville H."/>
            <person name="Raines C."/>
            <person name="Rensing S.A."/>
            <person name="Riano-Pachon D.M."/>
            <person name="Richier S."/>
            <person name="Rokitta S."/>
            <person name="Shiraiwa Y."/>
            <person name="Soanes D.M."/>
            <person name="van der Giezen M."/>
            <person name="Wahlund T.M."/>
            <person name="Williams B."/>
            <person name="Wilson W."/>
            <person name="Wolfe G."/>
            <person name="Wurch L.L."/>
        </authorList>
    </citation>
    <scope>NUCLEOTIDE SEQUENCE</scope>
</reference>
<protein>
    <submittedName>
        <fullName evidence="2">Uncharacterized protein</fullName>
    </submittedName>
</protein>
<proteinExistence type="predicted"/>
<dbReference type="HOGENOM" id="CLU_075085_0_0_1"/>
<dbReference type="STRING" id="2903.R1BQ41"/>
<dbReference type="EnsemblProtists" id="EOD12203">
    <property type="protein sequence ID" value="EOD12203"/>
    <property type="gene ID" value="EMIHUDRAFT_214037"/>
</dbReference>
<organism evidence="2 3">
    <name type="scientific">Emiliania huxleyi (strain CCMP1516)</name>
    <dbReference type="NCBI Taxonomy" id="280463"/>
    <lineage>
        <taxon>Eukaryota</taxon>
        <taxon>Haptista</taxon>
        <taxon>Haptophyta</taxon>
        <taxon>Prymnesiophyceae</taxon>
        <taxon>Isochrysidales</taxon>
        <taxon>Noelaerhabdaceae</taxon>
        <taxon>Emiliania</taxon>
    </lineage>
</organism>
<dbReference type="Pfam" id="PF10036">
    <property type="entry name" value="RLL"/>
    <property type="match status" value="2"/>
</dbReference>
<accession>A0A0D3ILR8</accession>
<dbReference type="eggNOG" id="KOG4380">
    <property type="taxonomic scope" value="Eukaryota"/>
</dbReference>
<evidence type="ECO:0000256" key="1">
    <source>
        <dbReference type="SAM" id="MobiDB-lite"/>
    </source>
</evidence>
<evidence type="ECO:0000313" key="3">
    <source>
        <dbReference type="Proteomes" id="UP000013827"/>
    </source>
</evidence>
<dbReference type="GeneID" id="17258297"/>
<dbReference type="InterPro" id="IPR019265">
    <property type="entry name" value="RTRAF"/>
</dbReference>
<reference evidence="2" key="2">
    <citation type="submission" date="2024-10" db="UniProtKB">
        <authorList>
            <consortium name="EnsemblProtists"/>
        </authorList>
    </citation>
    <scope>IDENTIFICATION</scope>
</reference>
<feature type="compositionally biased region" description="Low complexity" evidence="1">
    <location>
        <begin position="142"/>
        <end position="151"/>
    </location>
</feature>
<dbReference type="KEGG" id="ehx:EMIHUDRAFT_214037"/>
<dbReference type="PANTHER" id="PTHR15924">
    <property type="entry name" value="CLE"/>
    <property type="match status" value="1"/>
</dbReference>
<dbReference type="RefSeq" id="XP_005764632.1">
    <property type="nucleotide sequence ID" value="XM_005764575.1"/>
</dbReference>
<evidence type="ECO:0000313" key="2">
    <source>
        <dbReference type="EnsemblProtists" id="EOD12203"/>
    </source>
</evidence>
<dbReference type="PaxDb" id="2903-EOD12203"/>
<feature type="region of interest" description="Disordered" evidence="1">
    <location>
        <begin position="142"/>
        <end position="161"/>
    </location>
</feature>
<dbReference type="AlphaFoldDB" id="A0A0D3ILR8"/>
<name>A0A0D3ILR8_EMIH1</name>
<sequence>MHWPIRLRALGFPSADQFTATERELFALASWLEDTHIRQLPPEERGGLRQGSHVALEAYTSELVAPGWVASALQGRDYAAVCSWLVCLALQYAHEEQCGASEAGATIDESDSQLAGLAGALGVEVAGGAAATLRRAADAARARPSAATAEPAPERDTAGRSGALRALPLGFTTGDALLDDAARVLRLLYVADLQRLQEGATRVVERLQESSANPRTEQRLGRVGR</sequence>
<dbReference type="Proteomes" id="UP000013827">
    <property type="component" value="Unassembled WGS sequence"/>
</dbReference>